<accession>W0EAD2</accession>
<dbReference type="PANTHER" id="PTHR10146:SF14">
    <property type="entry name" value="PYRIDOXAL PHOSPHATE HOMEOSTASIS PROTEIN"/>
    <property type="match status" value="1"/>
</dbReference>
<evidence type="ECO:0000256" key="3">
    <source>
        <dbReference type="PIRSR" id="PIRSR004848-1"/>
    </source>
</evidence>
<organism evidence="6 7">
    <name type="scientific">Desulfitobacterium metallireducens DSM 15288</name>
    <dbReference type="NCBI Taxonomy" id="871968"/>
    <lineage>
        <taxon>Bacteria</taxon>
        <taxon>Bacillati</taxon>
        <taxon>Bacillota</taxon>
        <taxon>Clostridia</taxon>
        <taxon>Eubacteriales</taxon>
        <taxon>Desulfitobacteriaceae</taxon>
        <taxon>Desulfitobacterium</taxon>
    </lineage>
</organism>
<feature type="domain" description="Alanine racemase N-terminal" evidence="5">
    <location>
        <begin position="24"/>
        <end position="227"/>
    </location>
</feature>
<evidence type="ECO:0000313" key="7">
    <source>
        <dbReference type="Proteomes" id="UP000010847"/>
    </source>
</evidence>
<dbReference type="STRING" id="871968.DESME_12265"/>
<evidence type="ECO:0000313" key="6">
    <source>
        <dbReference type="EMBL" id="AHF07702.1"/>
    </source>
</evidence>
<evidence type="ECO:0000259" key="5">
    <source>
        <dbReference type="Pfam" id="PF01168"/>
    </source>
</evidence>
<dbReference type="Gene3D" id="3.20.20.10">
    <property type="entry name" value="Alanine racemase"/>
    <property type="match status" value="1"/>
</dbReference>
<evidence type="ECO:0000256" key="4">
    <source>
        <dbReference type="RuleBase" id="RU004514"/>
    </source>
</evidence>
<dbReference type="OrthoDB" id="9804072at2"/>
<dbReference type="HOGENOM" id="CLU_059988_1_0_9"/>
<dbReference type="CDD" id="cd00635">
    <property type="entry name" value="PLPDE_III_YBL036c_like"/>
    <property type="match status" value="1"/>
</dbReference>
<dbReference type="GO" id="GO:0030170">
    <property type="term" value="F:pyridoxal phosphate binding"/>
    <property type="evidence" value="ECO:0007669"/>
    <property type="project" value="UniProtKB-UniRule"/>
</dbReference>
<dbReference type="EMBL" id="CP007032">
    <property type="protein sequence ID" value="AHF07702.1"/>
    <property type="molecule type" value="Genomic_DNA"/>
</dbReference>
<keyword evidence="7" id="KW-1185">Reference proteome</keyword>
<dbReference type="AlphaFoldDB" id="W0EAD2"/>
<proteinExistence type="inferred from homology"/>
<dbReference type="PANTHER" id="PTHR10146">
    <property type="entry name" value="PROLINE SYNTHETASE CO-TRANSCRIBED BACTERIAL HOMOLOG PROTEIN"/>
    <property type="match status" value="1"/>
</dbReference>
<dbReference type="Pfam" id="PF01168">
    <property type="entry name" value="Ala_racemase_N"/>
    <property type="match status" value="1"/>
</dbReference>
<dbReference type="eggNOG" id="COG0325">
    <property type="taxonomic scope" value="Bacteria"/>
</dbReference>
<gene>
    <name evidence="6" type="ORF">DESME_12265</name>
</gene>
<dbReference type="InterPro" id="IPR029066">
    <property type="entry name" value="PLP-binding_barrel"/>
</dbReference>
<dbReference type="PIRSF" id="PIRSF004848">
    <property type="entry name" value="YBL036c_PLPDEIII"/>
    <property type="match status" value="1"/>
</dbReference>
<comment type="similarity">
    <text evidence="2 4">Belongs to the pyridoxal phosphate-binding protein YggS/PROSC family.</text>
</comment>
<dbReference type="InterPro" id="IPR011078">
    <property type="entry name" value="PyrdxlP_homeostasis"/>
</dbReference>
<keyword evidence="1 2" id="KW-0663">Pyridoxal phosphate</keyword>
<dbReference type="NCBIfam" id="TIGR00044">
    <property type="entry name" value="YggS family pyridoxal phosphate-dependent enzyme"/>
    <property type="match status" value="1"/>
</dbReference>
<dbReference type="FunFam" id="3.20.20.10:FF:000018">
    <property type="entry name" value="Pyridoxal phosphate homeostasis protein"/>
    <property type="match status" value="1"/>
</dbReference>
<comment type="cofactor">
    <cofactor evidence="3">
        <name>pyridoxal 5'-phosphate</name>
        <dbReference type="ChEBI" id="CHEBI:597326"/>
    </cofactor>
</comment>
<protein>
    <recommendedName>
        <fullName evidence="2">Pyridoxal phosphate homeostasis protein</fullName>
        <shortName evidence="2">PLP homeostasis protein</shortName>
    </recommendedName>
</protein>
<feature type="modified residue" description="N6-(pyridoxal phosphate)lysine" evidence="2 3">
    <location>
        <position position="35"/>
    </location>
</feature>
<dbReference type="RefSeq" id="WP_006716628.1">
    <property type="nucleotide sequence ID" value="NZ_CP007032.1"/>
</dbReference>
<evidence type="ECO:0000256" key="2">
    <source>
        <dbReference type="HAMAP-Rule" id="MF_02087"/>
    </source>
</evidence>
<dbReference type="KEGG" id="dmt:DESME_12265"/>
<sequence>MSIENNLKQIYQRMGKAAEGASRGLQEIKLLAVSKTMKVEAVREAYQAGQRVFAENRVQEWLEKAPALPKDCEWHLIGRLQTNKVKYLNDNITLIHSLDRLNLLKTLEEQGTRRDIIWPVLVEVNTARDPDKAGLMREELEDFLNAIADCSHVQAFGLMTIGALEATPEETQGFFRELHQIRDVLQKKKIPHVNLDELSMGMSRDFELAIAEGATIVRVGRQIFGDRQAMNKPANI</sequence>
<dbReference type="SUPFAM" id="SSF51419">
    <property type="entry name" value="PLP-binding barrel"/>
    <property type="match status" value="1"/>
</dbReference>
<dbReference type="HAMAP" id="MF_02087">
    <property type="entry name" value="PLP_homeostasis"/>
    <property type="match status" value="1"/>
</dbReference>
<dbReference type="Proteomes" id="UP000010847">
    <property type="component" value="Chromosome"/>
</dbReference>
<name>W0EAD2_9FIRM</name>
<evidence type="ECO:0000256" key="1">
    <source>
        <dbReference type="ARBA" id="ARBA00022898"/>
    </source>
</evidence>
<comment type="function">
    <text evidence="2">Pyridoxal 5'-phosphate (PLP)-binding protein, which is involved in PLP homeostasis.</text>
</comment>
<reference evidence="6 7" key="1">
    <citation type="submission" date="2013-12" db="EMBL/GenBank/DDBJ databases">
        <authorList>
            <consortium name="DOE Joint Genome Institute"/>
            <person name="Smidt H."/>
            <person name="Huntemann M."/>
            <person name="Han J."/>
            <person name="Chen A."/>
            <person name="Kyrpides N."/>
            <person name="Mavromatis K."/>
            <person name="Markowitz V."/>
            <person name="Palaniappan K."/>
            <person name="Ivanova N."/>
            <person name="Schaumberg A."/>
            <person name="Pati A."/>
            <person name="Liolios K."/>
            <person name="Nordberg H.P."/>
            <person name="Cantor M.N."/>
            <person name="Hua S.X."/>
            <person name="Woyke T."/>
        </authorList>
    </citation>
    <scope>NUCLEOTIDE SEQUENCE [LARGE SCALE GENOMIC DNA]</scope>
    <source>
        <strain evidence="7">DSM 15288</strain>
    </source>
</reference>
<dbReference type="InterPro" id="IPR001608">
    <property type="entry name" value="Ala_racemase_N"/>
</dbReference>